<dbReference type="RefSeq" id="WP_114075075.1">
    <property type="nucleotide sequence ID" value="NZ_CP030918.1"/>
</dbReference>
<evidence type="ECO:0000256" key="1">
    <source>
        <dbReference type="SAM" id="MobiDB-lite"/>
    </source>
</evidence>
<protein>
    <submittedName>
        <fullName evidence="2">Uncharacterized protein</fullName>
    </submittedName>
</protein>
<reference evidence="3" key="1">
    <citation type="submission" date="2018-07" db="EMBL/GenBank/DDBJ databases">
        <title>Genome sequencing of Paracoccus sp. SC2-6.</title>
        <authorList>
            <person name="Heo J."/>
            <person name="Kim S.-J."/>
            <person name="Kwon S.-W."/>
        </authorList>
    </citation>
    <scope>NUCLEOTIDE SEQUENCE [LARGE SCALE GENOMIC DNA]</scope>
    <source>
        <strain evidence="3">SC2-6</strain>
    </source>
</reference>
<evidence type="ECO:0000313" key="3">
    <source>
        <dbReference type="Proteomes" id="UP000252023"/>
    </source>
</evidence>
<organism evidence="2 3">
    <name type="scientific">Paracoccus suum</name>
    <dbReference type="NCBI Taxonomy" id="2259340"/>
    <lineage>
        <taxon>Bacteria</taxon>
        <taxon>Pseudomonadati</taxon>
        <taxon>Pseudomonadota</taxon>
        <taxon>Alphaproteobacteria</taxon>
        <taxon>Rhodobacterales</taxon>
        <taxon>Paracoccaceae</taxon>
        <taxon>Paracoccus</taxon>
    </lineage>
</organism>
<dbReference type="EMBL" id="CP030918">
    <property type="protein sequence ID" value="AXC48756.1"/>
    <property type="molecule type" value="Genomic_DNA"/>
</dbReference>
<feature type="region of interest" description="Disordered" evidence="1">
    <location>
        <begin position="246"/>
        <end position="268"/>
    </location>
</feature>
<gene>
    <name evidence="2" type="ORF">DRW48_02770</name>
</gene>
<name>A0A344PHA1_9RHOB</name>
<proteinExistence type="predicted"/>
<evidence type="ECO:0000313" key="2">
    <source>
        <dbReference type="EMBL" id="AXC48756.1"/>
    </source>
</evidence>
<dbReference type="AlphaFoldDB" id="A0A344PHA1"/>
<dbReference type="OrthoDB" id="7743350at2"/>
<keyword evidence="3" id="KW-1185">Reference proteome</keyword>
<dbReference type="KEGG" id="pars:DRW48_02770"/>
<dbReference type="Proteomes" id="UP000252023">
    <property type="component" value="Chromosome"/>
</dbReference>
<sequence>MRAIRLIWRTLGGLWSVLMMLLMAASLALNVAMAVSPVVFAAVAGAVEAVSGVRSLATRNAARTTALEARATRAEARAASEAAEAAKARAARQVTYRGARRPAAEAVADTSDRLARRTARGAARNIGSVAGEAIPVIGVGVIAAATAWELHDACAMMSEVRELDVALNPERAVPPEATQVCGMKAPTRAEIWAAVASSPGAAWDEARGLYEGLPALDLGGTWGASLGMFRAIYDWAFGSPAGPVAPDGTAPLPGPGSDWNPLNWWDGQ</sequence>
<accession>A0A344PHA1</accession>